<keyword evidence="3" id="KW-0731">Sigma factor</keyword>
<name>A0A011V526_RUMAL</name>
<gene>
    <name evidence="8" type="ORF">RASY3_01985</name>
</gene>
<dbReference type="Gene3D" id="1.10.1740.10">
    <property type="match status" value="1"/>
</dbReference>
<evidence type="ECO:0000256" key="2">
    <source>
        <dbReference type="ARBA" id="ARBA00023015"/>
    </source>
</evidence>
<dbReference type="InterPro" id="IPR036388">
    <property type="entry name" value="WH-like_DNA-bd_sf"/>
</dbReference>
<reference evidence="8 9" key="1">
    <citation type="submission" date="2013-06" db="EMBL/GenBank/DDBJ databases">
        <title>Rumen cellulosomics: divergent fiber-degrading strategies revealed by comparative genome-wide analysis of six Ruminococcal strains.</title>
        <authorList>
            <person name="Dassa B."/>
            <person name="Borovok I."/>
            <person name="Lamed R."/>
            <person name="Flint H."/>
            <person name="Yeoman C.J."/>
            <person name="White B."/>
            <person name="Bayer E.A."/>
        </authorList>
    </citation>
    <scope>NUCLEOTIDE SEQUENCE [LARGE SCALE GENOMIC DNA]</scope>
    <source>
        <strain evidence="8 9">SY3</strain>
    </source>
</reference>
<feature type="domain" description="RNA polymerase sigma factor 70 region 4 type 2" evidence="7">
    <location>
        <begin position="120"/>
        <end position="172"/>
    </location>
</feature>
<comment type="similarity">
    <text evidence="1">Belongs to the sigma-70 factor family. ECF subfamily.</text>
</comment>
<evidence type="ECO:0000313" key="9">
    <source>
        <dbReference type="Proteomes" id="UP000021369"/>
    </source>
</evidence>
<feature type="domain" description="RNA polymerase sigma-70 region 2" evidence="6">
    <location>
        <begin position="21"/>
        <end position="89"/>
    </location>
</feature>
<evidence type="ECO:0000313" key="8">
    <source>
        <dbReference type="EMBL" id="EXM40602.1"/>
    </source>
</evidence>
<dbReference type="SUPFAM" id="SSF88659">
    <property type="entry name" value="Sigma3 and sigma4 domains of RNA polymerase sigma factors"/>
    <property type="match status" value="1"/>
</dbReference>
<keyword evidence="9" id="KW-1185">Reference proteome</keyword>
<dbReference type="PANTHER" id="PTHR43133">
    <property type="entry name" value="RNA POLYMERASE ECF-TYPE SIGMA FACTO"/>
    <property type="match status" value="1"/>
</dbReference>
<evidence type="ECO:0000259" key="7">
    <source>
        <dbReference type="Pfam" id="PF08281"/>
    </source>
</evidence>
<protein>
    <submittedName>
        <fullName evidence="8">RNA polymerase subunit sigma-24</fullName>
    </submittedName>
</protein>
<dbReference type="InterPro" id="IPR013325">
    <property type="entry name" value="RNA_pol_sigma_r2"/>
</dbReference>
<dbReference type="InterPro" id="IPR013324">
    <property type="entry name" value="RNA_pol_sigma_r3/r4-like"/>
</dbReference>
<accession>A0A011V526</accession>
<proteinExistence type="inferred from homology"/>
<evidence type="ECO:0000256" key="5">
    <source>
        <dbReference type="ARBA" id="ARBA00023163"/>
    </source>
</evidence>
<dbReference type="InterPro" id="IPR014284">
    <property type="entry name" value="RNA_pol_sigma-70_dom"/>
</dbReference>
<dbReference type="GO" id="GO:0003677">
    <property type="term" value="F:DNA binding"/>
    <property type="evidence" value="ECO:0007669"/>
    <property type="project" value="UniProtKB-KW"/>
</dbReference>
<dbReference type="GO" id="GO:0016987">
    <property type="term" value="F:sigma factor activity"/>
    <property type="evidence" value="ECO:0007669"/>
    <property type="project" value="UniProtKB-KW"/>
</dbReference>
<evidence type="ECO:0000259" key="6">
    <source>
        <dbReference type="Pfam" id="PF04542"/>
    </source>
</evidence>
<evidence type="ECO:0000256" key="4">
    <source>
        <dbReference type="ARBA" id="ARBA00023125"/>
    </source>
</evidence>
<dbReference type="InterPro" id="IPR039425">
    <property type="entry name" value="RNA_pol_sigma-70-like"/>
</dbReference>
<dbReference type="InterPro" id="IPR007627">
    <property type="entry name" value="RNA_pol_sigma70_r2"/>
</dbReference>
<dbReference type="GO" id="GO:0006352">
    <property type="term" value="P:DNA-templated transcription initiation"/>
    <property type="evidence" value="ECO:0007669"/>
    <property type="project" value="InterPro"/>
</dbReference>
<dbReference type="OrthoDB" id="190020at2"/>
<evidence type="ECO:0000256" key="3">
    <source>
        <dbReference type="ARBA" id="ARBA00023082"/>
    </source>
</evidence>
<sequence>MTDEEILTLIQQNDTSALDALMERYKTLVSFIISQSVRGSADIEEAVQDTFFKVWRNRSSIDTERRSLKGYISMVAKSCAEDKRRSTARHANTDDISEKENDLGIDIDYEDEAAKKENMRIIAETIREMPSPDREIFIDRYYFRLAVKDIADMHGLKPKKVENILARRKKKLGKELLKKGIILS</sequence>
<dbReference type="RefSeq" id="WP_037284695.1">
    <property type="nucleotide sequence ID" value="NZ_JEOB01000001.1"/>
</dbReference>
<keyword evidence="2" id="KW-0805">Transcription regulation</keyword>
<keyword evidence="5" id="KW-0804">Transcription</keyword>
<dbReference type="SUPFAM" id="SSF88946">
    <property type="entry name" value="Sigma2 domain of RNA polymerase sigma factors"/>
    <property type="match status" value="1"/>
</dbReference>
<dbReference type="AlphaFoldDB" id="A0A011V526"/>
<dbReference type="NCBIfam" id="TIGR02937">
    <property type="entry name" value="sigma70-ECF"/>
    <property type="match status" value="1"/>
</dbReference>
<dbReference type="PATRIC" id="fig|1341156.4.peg.119"/>
<dbReference type="Proteomes" id="UP000021369">
    <property type="component" value="Unassembled WGS sequence"/>
</dbReference>
<dbReference type="Pfam" id="PF08281">
    <property type="entry name" value="Sigma70_r4_2"/>
    <property type="match status" value="1"/>
</dbReference>
<dbReference type="EMBL" id="JEOB01000001">
    <property type="protein sequence ID" value="EXM40602.1"/>
    <property type="molecule type" value="Genomic_DNA"/>
</dbReference>
<comment type="caution">
    <text evidence="8">The sequence shown here is derived from an EMBL/GenBank/DDBJ whole genome shotgun (WGS) entry which is preliminary data.</text>
</comment>
<evidence type="ECO:0000256" key="1">
    <source>
        <dbReference type="ARBA" id="ARBA00010641"/>
    </source>
</evidence>
<dbReference type="Gene3D" id="1.10.10.10">
    <property type="entry name" value="Winged helix-like DNA-binding domain superfamily/Winged helix DNA-binding domain"/>
    <property type="match status" value="1"/>
</dbReference>
<dbReference type="InterPro" id="IPR013249">
    <property type="entry name" value="RNA_pol_sigma70_r4_t2"/>
</dbReference>
<keyword evidence="4" id="KW-0238">DNA-binding</keyword>
<dbReference type="Pfam" id="PF04542">
    <property type="entry name" value="Sigma70_r2"/>
    <property type="match status" value="1"/>
</dbReference>
<organism evidence="8 9">
    <name type="scientific">Ruminococcus albus SY3</name>
    <dbReference type="NCBI Taxonomy" id="1341156"/>
    <lineage>
        <taxon>Bacteria</taxon>
        <taxon>Bacillati</taxon>
        <taxon>Bacillota</taxon>
        <taxon>Clostridia</taxon>
        <taxon>Eubacteriales</taxon>
        <taxon>Oscillospiraceae</taxon>
        <taxon>Ruminococcus</taxon>
    </lineage>
</organism>
<dbReference type="PANTHER" id="PTHR43133:SF8">
    <property type="entry name" value="RNA POLYMERASE SIGMA FACTOR HI_1459-RELATED"/>
    <property type="match status" value="1"/>
</dbReference>